<gene>
    <name evidence="2" type="ORF">FTJAE_10786</name>
</gene>
<dbReference type="RefSeq" id="XP_037202189.1">
    <property type="nucleotide sequence ID" value="XM_037343662.1"/>
</dbReference>
<dbReference type="GeneID" id="59295932"/>
<feature type="compositionally biased region" description="Polar residues" evidence="1">
    <location>
        <begin position="86"/>
        <end position="96"/>
    </location>
</feature>
<comment type="caution">
    <text evidence="2">The sequence shown here is derived from an EMBL/GenBank/DDBJ whole genome shotgun (WGS) entry which is preliminary data.</text>
</comment>
<feature type="compositionally biased region" description="Acidic residues" evidence="1">
    <location>
        <begin position="131"/>
        <end position="147"/>
    </location>
</feature>
<dbReference type="AlphaFoldDB" id="A0A8H5QYC3"/>
<feature type="compositionally biased region" description="Polar residues" evidence="1">
    <location>
        <begin position="43"/>
        <end position="60"/>
    </location>
</feature>
<dbReference type="EMBL" id="JAAQRI010000254">
    <property type="protein sequence ID" value="KAF5622807.1"/>
    <property type="molecule type" value="Genomic_DNA"/>
</dbReference>
<protein>
    <submittedName>
        <fullName evidence="2">Uncharacterized protein</fullName>
    </submittedName>
</protein>
<name>A0A8H5QYC3_9HYPO</name>
<dbReference type="Proteomes" id="UP000530670">
    <property type="component" value="Unassembled WGS sequence"/>
</dbReference>
<reference evidence="2 3" key="1">
    <citation type="submission" date="2020-05" db="EMBL/GenBank/DDBJ databases">
        <title>Identification and distribution of gene clusters putatively required for synthesis of sphingolipid metabolism inhibitors in phylogenetically diverse species of the filamentous fungus Fusarium.</title>
        <authorList>
            <person name="Kim H.-S."/>
            <person name="Busman M."/>
            <person name="Brown D.W."/>
            <person name="Divon H."/>
            <person name="Uhlig S."/>
            <person name="Proctor R.H."/>
        </authorList>
    </citation>
    <scope>NUCLEOTIDE SEQUENCE [LARGE SCALE GENOMIC DNA]</scope>
    <source>
        <strain evidence="2 3">NRRL 66243</strain>
    </source>
</reference>
<evidence type="ECO:0000313" key="2">
    <source>
        <dbReference type="EMBL" id="KAF5622807.1"/>
    </source>
</evidence>
<feature type="compositionally biased region" description="Low complexity" evidence="1">
    <location>
        <begin position="113"/>
        <end position="125"/>
    </location>
</feature>
<dbReference type="OrthoDB" id="5105088at2759"/>
<evidence type="ECO:0000313" key="3">
    <source>
        <dbReference type="Proteomes" id="UP000530670"/>
    </source>
</evidence>
<proteinExistence type="predicted"/>
<feature type="region of interest" description="Disordered" evidence="1">
    <location>
        <begin position="72"/>
        <end position="157"/>
    </location>
</feature>
<feature type="region of interest" description="Disordered" evidence="1">
    <location>
        <begin position="1"/>
        <end position="60"/>
    </location>
</feature>
<keyword evidence="3" id="KW-1185">Reference proteome</keyword>
<feature type="compositionally biased region" description="Low complexity" evidence="1">
    <location>
        <begin position="31"/>
        <end position="42"/>
    </location>
</feature>
<sequence>MTKGKRPRREAAGGGDGRGRGHDGGGGGYNNGNYQGHGNWGNTPNYPTAHPNYNPQMGQACNTYQGQGNWTNIPNYPTPHPNYNPQMGQGYNTYQFEPNVPWQPGNEPSNPFSQSHQASQTQQSQNNENDGFADDAESLPDAEDNEESNVQVPVQTEPGVCGTCKMPGHEVIQCWQMGPDGFTHGCGVCNSGAHETDQCQSFPQDLDGKIEILVKRRACLPPLKTAFWYSMMWKWVKKNPSTDVNHLFPWTTKFAIDVLNGDRKSEVEGMLATIRNDPSIERSEFIVDPATANWEKVKETYGGDPKNFFEKLRATKGADQEQRVTNVGKLPSS</sequence>
<accession>A0A8H5QYC3</accession>
<evidence type="ECO:0000256" key="1">
    <source>
        <dbReference type="SAM" id="MobiDB-lite"/>
    </source>
</evidence>
<organism evidence="2 3">
    <name type="scientific">Fusarium tjaetaba</name>
    <dbReference type="NCBI Taxonomy" id="1567544"/>
    <lineage>
        <taxon>Eukaryota</taxon>
        <taxon>Fungi</taxon>
        <taxon>Dikarya</taxon>
        <taxon>Ascomycota</taxon>
        <taxon>Pezizomycotina</taxon>
        <taxon>Sordariomycetes</taxon>
        <taxon>Hypocreomycetidae</taxon>
        <taxon>Hypocreales</taxon>
        <taxon>Nectriaceae</taxon>
        <taxon>Fusarium</taxon>
        <taxon>Fusarium fujikuroi species complex</taxon>
    </lineage>
</organism>